<proteinExistence type="inferred from homology"/>
<dbReference type="PANTHER" id="PTHR40841">
    <property type="entry name" value="SIDEROPHORE TRIACETYLFUSARININE C ESTERASE"/>
    <property type="match status" value="1"/>
</dbReference>
<keyword evidence="3" id="KW-0732">Signal</keyword>
<name>A0ABQ1S971_9SPHN</name>
<keyword evidence="5" id="KW-1185">Reference proteome</keyword>
<dbReference type="InterPro" id="IPR052558">
    <property type="entry name" value="Siderophore_Hydrolase_D"/>
</dbReference>
<evidence type="ECO:0008006" key="6">
    <source>
        <dbReference type="Google" id="ProtNLM"/>
    </source>
</evidence>
<organism evidence="4 5">
    <name type="scientific">Tsuneonella deserti</name>
    <dbReference type="NCBI Taxonomy" id="2035528"/>
    <lineage>
        <taxon>Bacteria</taxon>
        <taxon>Pseudomonadati</taxon>
        <taxon>Pseudomonadota</taxon>
        <taxon>Alphaproteobacteria</taxon>
        <taxon>Sphingomonadales</taxon>
        <taxon>Erythrobacteraceae</taxon>
        <taxon>Tsuneonella</taxon>
    </lineage>
</organism>
<dbReference type="SUPFAM" id="SSF53474">
    <property type="entry name" value="alpha/beta-Hydrolases"/>
    <property type="match status" value="1"/>
</dbReference>
<evidence type="ECO:0000313" key="5">
    <source>
        <dbReference type="Proteomes" id="UP000619041"/>
    </source>
</evidence>
<sequence>MIWRLLAFACAALASASVAEIPAASPAPITLGESYTVRSQVMNGERTINVYLPAGYAKNDKRYPVLYLIDGGVDQDFVHIVGASVIGAAWGRQQDAIVVGIATQDRREELTGPTSDPALLAKYPTAGHSERFRRFIRNEVKPLIEARYRTNGTDGVIGESLAGLFIAETWLREPDLFGSYAAISPSLWWDNAKLTAAAAALMSKQQAGHRLLLATADEGADQAAIAEDFLAAVGTRGKVCAVPHPEYTHATIYHAVVPAALQFLFPTAEKLDPQYGFTTGCPETTE</sequence>
<evidence type="ECO:0000256" key="1">
    <source>
        <dbReference type="ARBA" id="ARBA00005622"/>
    </source>
</evidence>
<dbReference type="InterPro" id="IPR029058">
    <property type="entry name" value="AB_hydrolase_fold"/>
</dbReference>
<dbReference type="Proteomes" id="UP000619041">
    <property type="component" value="Unassembled WGS sequence"/>
</dbReference>
<dbReference type="PANTHER" id="PTHR40841:SF2">
    <property type="entry name" value="SIDEROPHORE-DEGRADING ESTERASE (EUROFUNG)"/>
    <property type="match status" value="1"/>
</dbReference>
<dbReference type="InterPro" id="IPR000801">
    <property type="entry name" value="Esterase-like"/>
</dbReference>
<dbReference type="RefSeq" id="WP_229658475.1">
    <property type="nucleotide sequence ID" value="NZ_BMKL01000001.1"/>
</dbReference>
<keyword evidence="2" id="KW-0378">Hydrolase</keyword>
<reference evidence="5" key="1">
    <citation type="journal article" date="2019" name="Int. J. Syst. Evol. Microbiol.">
        <title>The Global Catalogue of Microorganisms (GCM) 10K type strain sequencing project: providing services to taxonomists for standard genome sequencing and annotation.</title>
        <authorList>
            <consortium name="The Broad Institute Genomics Platform"/>
            <consortium name="The Broad Institute Genome Sequencing Center for Infectious Disease"/>
            <person name="Wu L."/>
            <person name="Ma J."/>
        </authorList>
    </citation>
    <scope>NUCLEOTIDE SEQUENCE [LARGE SCALE GENOMIC DNA]</scope>
    <source>
        <strain evidence="5">CGMCC 1.15959</strain>
    </source>
</reference>
<dbReference type="Gene3D" id="3.40.50.1820">
    <property type="entry name" value="alpha/beta hydrolase"/>
    <property type="match status" value="1"/>
</dbReference>
<dbReference type="Pfam" id="PF00756">
    <property type="entry name" value="Esterase"/>
    <property type="match status" value="1"/>
</dbReference>
<gene>
    <name evidence="4" type="ORF">GCM10011515_13320</name>
</gene>
<comment type="similarity">
    <text evidence="1">Belongs to the esterase D family.</text>
</comment>
<evidence type="ECO:0000313" key="4">
    <source>
        <dbReference type="EMBL" id="GGD94863.1"/>
    </source>
</evidence>
<feature type="chain" id="PRO_5045197937" description="Ferri-bacillibactin esterase BesA" evidence="3">
    <location>
        <begin position="20"/>
        <end position="286"/>
    </location>
</feature>
<protein>
    <recommendedName>
        <fullName evidence="6">Ferri-bacillibactin esterase BesA</fullName>
    </recommendedName>
</protein>
<accession>A0ABQ1S971</accession>
<feature type="signal peptide" evidence="3">
    <location>
        <begin position="1"/>
        <end position="19"/>
    </location>
</feature>
<dbReference type="EMBL" id="BMKL01000001">
    <property type="protein sequence ID" value="GGD94863.1"/>
    <property type="molecule type" value="Genomic_DNA"/>
</dbReference>
<evidence type="ECO:0000256" key="3">
    <source>
        <dbReference type="SAM" id="SignalP"/>
    </source>
</evidence>
<comment type="caution">
    <text evidence="4">The sequence shown here is derived from an EMBL/GenBank/DDBJ whole genome shotgun (WGS) entry which is preliminary data.</text>
</comment>
<evidence type="ECO:0000256" key="2">
    <source>
        <dbReference type="ARBA" id="ARBA00022801"/>
    </source>
</evidence>